<evidence type="ECO:0000256" key="3">
    <source>
        <dbReference type="ARBA" id="ARBA00022729"/>
    </source>
</evidence>
<dbReference type="EMBL" id="SZQL01000003">
    <property type="protein sequence ID" value="TKK70128.1"/>
    <property type="molecule type" value="Genomic_DNA"/>
</dbReference>
<dbReference type="OrthoDB" id="1096885at2"/>
<name>A0A4U3L4R7_9BACT</name>
<dbReference type="InterPro" id="IPR012944">
    <property type="entry name" value="SusD_RagB_dom"/>
</dbReference>
<evidence type="ECO:0000259" key="6">
    <source>
        <dbReference type="Pfam" id="PF07980"/>
    </source>
</evidence>
<evidence type="ECO:0000256" key="5">
    <source>
        <dbReference type="ARBA" id="ARBA00023237"/>
    </source>
</evidence>
<dbReference type="Pfam" id="PF14322">
    <property type="entry name" value="SusD-like_3"/>
    <property type="match status" value="1"/>
</dbReference>
<organism evidence="8 9">
    <name type="scientific">Ilyomonas limi</name>
    <dbReference type="NCBI Taxonomy" id="2575867"/>
    <lineage>
        <taxon>Bacteria</taxon>
        <taxon>Pseudomonadati</taxon>
        <taxon>Bacteroidota</taxon>
        <taxon>Chitinophagia</taxon>
        <taxon>Chitinophagales</taxon>
        <taxon>Chitinophagaceae</taxon>
        <taxon>Ilyomonas</taxon>
    </lineage>
</organism>
<comment type="subcellular location">
    <subcellularLocation>
        <location evidence="1">Cell outer membrane</location>
    </subcellularLocation>
</comment>
<keyword evidence="4" id="KW-0472">Membrane</keyword>
<dbReference type="InterPro" id="IPR011990">
    <property type="entry name" value="TPR-like_helical_dom_sf"/>
</dbReference>
<dbReference type="AlphaFoldDB" id="A0A4U3L4R7"/>
<dbReference type="InterPro" id="IPR033985">
    <property type="entry name" value="SusD-like_N"/>
</dbReference>
<reference evidence="8 9" key="1">
    <citation type="submission" date="2019-05" db="EMBL/GenBank/DDBJ databases">
        <title>Panacibacter sp. strain 17mud1-8 Genome sequencing and assembly.</title>
        <authorList>
            <person name="Chhetri G."/>
        </authorList>
    </citation>
    <scope>NUCLEOTIDE SEQUENCE [LARGE SCALE GENOMIC DNA]</scope>
    <source>
        <strain evidence="8 9">17mud1-8</strain>
    </source>
</reference>
<evidence type="ECO:0000256" key="4">
    <source>
        <dbReference type="ARBA" id="ARBA00023136"/>
    </source>
</evidence>
<dbReference type="Pfam" id="PF07980">
    <property type="entry name" value="SusD_RagB"/>
    <property type="match status" value="1"/>
</dbReference>
<evidence type="ECO:0000256" key="1">
    <source>
        <dbReference type="ARBA" id="ARBA00004442"/>
    </source>
</evidence>
<feature type="domain" description="RagB/SusD" evidence="6">
    <location>
        <begin position="305"/>
        <end position="611"/>
    </location>
</feature>
<proteinExistence type="inferred from homology"/>
<comment type="caution">
    <text evidence="8">The sequence shown here is derived from an EMBL/GenBank/DDBJ whole genome shotgun (WGS) entry which is preliminary data.</text>
</comment>
<keyword evidence="9" id="KW-1185">Reference proteome</keyword>
<gene>
    <name evidence="8" type="ORF">FC093_05055</name>
</gene>
<dbReference type="RefSeq" id="WP_137260673.1">
    <property type="nucleotide sequence ID" value="NZ_SZQL01000003.1"/>
</dbReference>
<dbReference type="Gene3D" id="1.25.40.390">
    <property type="match status" value="1"/>
</dbReference>
<evidence type="ECO:0000313" key="8">
    <source>
        <dbReference type="EMBL" id="TKK70128.1"/>
    </source>
</evidence>
<evidence type="ECO:0000259" key="7">
    <source>
        <dbReference type="Pfam" id="PF14322"/>
    </source>
</evidence>
<dbReference type="SUPFAM" id="SSF48452">
    <property type="entry name" value="TPR-like"/>
    <property type="match status" value="1"/>
</dbReference>
<dbReference type="GO" id="GO:0009279">
    <property type="term" value="C:cell outer membrane"/>
    <property type="evidence" value="ECO:0007669"/>
    <property type="project" value="UniProtKB-SubCell"/>
</dbReference>
<feature type="domain" description="SusD-like N-terminal" evidence="7">
    <location>
        <begin position="104"/>
        <end position="232"/>
    </location>
</feature>
<comment type="similarity">
    <text evidence="2">Belongs to the SusD family.</text>
</comment>
<protein>
    <submittedName>
        <fullName evidence="8">RagB/SusD family nutrient uptake outer membrane protein</fullName>
    </submittedName>
</protein>
<keyword evidence="5" id="KW-0998">Cell outer membrane</keyword>
<evidence type="ECO:0000313" key="9">
    <source>
        <dbReference type="Proteomes" id="UP000305848"/>
    </source>
</evidence>
<evidence type="ECO:0000256" key="2">
    <source>
        <dbReference type="ARBA" id="ARBA00006275"/>
    </source>
</evidence>
<dbReference type="Proteomes" id="UP000305848">
    <property type="component" value="Unassembled WGS sequence"/>
</dbReference>
<keyword evidence="3" id="KW-0732">Signal</keyword>
<sequence length="611" mass="68850">MQLNKSYLLLLFLLVLILPACNKILDKTPQDKYSDALIWSDINLADRYLLDNYNTTITGGFGYLSTASITDESHDTHNFGTANYLQGNITSSDPTPFGIWAFGYTEWTNMYNTIQKLNTFLANIERVPASYPEAQQGTIQAQADRMKGEAMFLRAFCYHQLARNYGGVILATQPFQIGDDYLSVERSTFQETVDFIVSQCDSAAALLGDKADMEMGRATKGAALALKSRMLLFAASDLTADGTAENEYVGYQNPDRTALWTAAKNAAKAVMDLGTYQLADFGAPDQAAVATNYFNFFKAKDLSNPEVIWGKMFLKNVGSRNQINLINGTNGFVMYGCNAPTGNLADAFQMADGSPFTDHYTVDNNGYYRNISTKYHSENMYYNREPRFYAEILYDSAIWQKRYADLAPRDPLGIYDRRTRVTIKGGAEVSKIPGIDTRQGPVDGDDGTYTGYTFKKYLDDAVYGTETNNNENAWFEFRYAEVLLNYAEACIGLGQLDEAATYINMIRNRAGLPNFTGDITAALRYERRIEFIYEDIRFYDIRRWKILDEALVDATGVDIVQTTNLDNNTTTTTWRQIIVQQRGTTDKKIYWVPIPIDEINRAPQLVQNPGY</sequence>
<accession>A0A4U3L4R7</accession>